<sequence length="392" mass="42617">MPPRWAPAGWLGWLVRGDGGGGFHFAASIEPTPSNGPRNLHIHLHLHAAADAGSGAAAAVVAAALLLRRLLPPPPSQVHSHPPLPAACVIETLSSFSNPNPPQPPNCLSLLIPSPLRGVVPSPNSPGIETKLPATFRQPCQIPSSPPRPLCSPPYRRPSPEAETQTLILQPLQSDRRRCNQPLKYQPRAVETKCGNICVDLPSAHPHPRPRSLACSLARLLARSLASPPGFTTTLSIAHDSKQAPHAPYHHHHYYYAANMGQSIIDRIQAKLELFRLEQRYTRRRHRRSTFVSNAIYVDGEYIYQTPNSTGSSTDSSATRVDALHGERAIAVSAAKHTAQMAANTTTVTTEIPTAERKRLNRFSSIPSFGGAFGGGNKDRPKVVERRTSMIR</sequence>
<proteinExistence type="predicted"/>
<name>A0ABR0CDZ9_PURLI</name>
<dbReference type="Proteomes" id="UP001287286">
    <property type="component" value="Unassembled WGS sequence"/>
</dbReference>
<feature type="region of interest" description="Disordered" evidence="1">
    <location>
        <begin position="371"/>
        <end position="392"/>
    </location>
</feature>
<accession>A0ABR0CDZ9</accession>
<protein>
    <submittedName>
        <fullName evidence="2">Uncharacterized protein</fullName>
    </submittedName>
</protein>
<evidence type="ECO:0000313" key="3">
    <source>
        <dbReference type="Proteomes" id="UP001287286"/>
    </source>
</evidence>
<dbReference type="EMBL" id="JAWRVI010000004">
    <property type="protein sequence ID" value="KAK4094266.1"/>
    <property type="molecule type" value="Genomic_DNA"/>
</dbReference>
<feature type="compositionally biased region" description="Basic and acidic residues" evidence="1">
    <location>
        <begin position="377"/>
        <end position="392"/>
    </location>
</feature>
<organism evidence="2 3">
    <name type="scientific">Purpureocillium lilacinum</name>
    <name type="common">Paecilomyces lilacinus</name>
    <dbReference type="NCBI Taxonomy" id="33203"/>
    <lineage>
        <taxon>Eukaryota</taxon>
        <taxon>Fungi</taxon>
        <taxon>Dikarya</taxon>
        <taxon>Ascomycota</taxon>
        <taxon>Pezizomycotina</taxon>
        <taxon>Sordariomycetes</taxon>
        <taxon>Hypocreomycetidae</taxon>
        <taxon>Hypocreales</taxon>
        <taxon>Ophiocordycipitaceae</taxon>
        <taxon>Purpureocillium</taxon>
    </lineage>
</organism>
<gene>
    <name evidence="2" type="ORF">Purlil1_1757</name>
</gene>
<evidence type="ECO:0000256" key="1">
    <source>
        <dbReference type="SAM" id="MobiDB-lite"/>
    </source>
</evidence>
<keyword evidence="3" id="KW-1185">Reference proteome</keyword>
<reference evidence="2 3" key="1">
    <citation type="journal article" date="2024" name="Microbiol. Resour. Announc.">
        <title>Genome annotations for the ascomycete fungi Trichoderma harzianum, Trichoderma aggressivum, and Purpureocillium lilacinum.</title>
        <authorList>
            <person name="Beijen E.P.W."/>
            <person name="Ohm R.A."/>
        </authorList>
    </citation>
    <scope>NUCLEOTIDE SEQUENCE [LARGE SCALE GENOMIC DNA]</scope>
    <source>
        <strain evidence="2 3">CBS 150709</strain>
    </source>
</reference>
<evidence type="ECO:0000313" key="2">
    <source>
        <dbReference type="EMBL" id="KAK4094266.1"/>
    </source>
</evidence>
<comment type="caution">
    <text evidence="2">The sequence shown here is derived from an EMBL/GenBank/DDBJ whole genome shotgun (WGS) entry which is preliminary data.</text>
</comment>